<comment type="caution">
    <text evidence="1">The sequence shown here is derived from an EMBL/GenBank/DDBJ whole genome shotgun (WGS) entry which is preliminary data.</text>
</comment>
<dbReference type="AlphaFoldDB" id="A0A6A7Y2C1"/>
<organism evidence="1 2">
    <name type="scientific">Segnochrobactrum spirostomi</name>
    <dbReference type="NCBI Taxonomy" id="2608987"/>
    <lineage>
        <taxon>Bacteria</taxon>
        <taxon>Pseudomonadati</taxon>
        <taxon>Pseudomonadota</taxon>
        <taxon>Alphaproteobacteria</taxon>
        <taxon>Hyphomicrobiales</taxon>
        <taxon>Segnochrobactraceae</taxon>
        <taxon>Segnochrobactrum</taxon>
    </lineage>
</organism>
<sequence length="246" mass="28900">MQTIVCMKWGTRYGADYVNRLWSMIRRNTRNPTRLLCYTDDARGVDPGVTCLPALEIELPEHLRWLPWRKIALWRPELPGLAPGEPALFVDLDIVITGGLDDFFTFEPDAPFCVIRNWTQVEKNIGNTTCFRFKVGAAPKIFTDMEADPVCIWQRYRNEQRYISGEIEIPMTFWPEPWCVSFKHGLMPRWPLNFLLVPRLPPDARLVAFTGKPDPDEARDGRWPAPWYKKTYKHVRRTPWIAEHWQ</sequence>
<evidence type="ECO:0000313" key="2">
    <source>
        <dbReference type="Proteomes" id="UP000332515"/>
    </source>
</evidence>
<dbReference type="Proteomes" id="UP000332515">
    <property type="component" value="Unassembled WGS sequence"/>
</dbReference>
<proteinExistence type="predicted"/>
<accession>A0A6A7Y2C1</accession>
<evidence type="ECO:0008006" key="3">
    <source>
        <dbReference type="Google" id="ProtNLM"/>
    </source>
</evidence>
<dbReference type="RefSeq" id="WP_153481246.1">
    <property type="nucleotide sequence ID" value="NZ_VWNA01000001.1"/>
</dbReference>
<evidence type="ECO:0000313" key="1">
    <source>
        <dbReference type="EMBL" id="MQT13204.1"/>
    </source>
</evidence>
<gene>
    <name evidence="1" type="ORF">F0357_11235</name>
</gene>
<dbReference type="InterPro" id="IPR029044">
    <property type="entry name" value="Nucleotide-diphossugar_trans"/>
</dbReference>
<reference evidence="1 2" key="1">
    <citation type="submission" date="2019-09" db="EMBL/GenBank/DDBJ databases">
        <title>Segnochrobactrum spirostomi gen. nov., sp. nov., isolated from the ciliate Spirostomum cf. yagiui and description of a novel family, Segnochrobactraceae fam. nov. within the order Rhizobiales of the class Alphaproteobacteria.</title>
        <authorList>
            <person name="Akter S."/>
            <person name="Shazib S.U.A."/>
            <person name="Shin M.K."/>
        </authorList>
    </citation>
    <scope>NUCLEOTIDE SEQUENCE [LARGE SCALE GENOMIC DNA]</scope>
    <source>
        <strain evidence="1 2">Sp-1</strain>
    </source>
</reference>
<keyword evidence="2" id="KW-1185">Reference proteome</keyword>
<name>A0A6A7Y2C1_9HYPH</name>
<dbReference type="EMBL" id="VWNA01000001">
    <property type="protein sequence ID" value="MQT13204.1"/>
    <property type="molecule type" value="Genomic_DNA"/>
</dbReference>
<protein>
    <recommendedName>
        <fullName evidence="3">Glycosyltransferase</fullName>
    </recommendedName>
</protein>
<dbReference type="SUPFAM" id="SSF53448">
    <property type="entry name" value="Nucleotide-diphospho-sugar transferases"/>
    <property type="match status" value="1"/>
</dbReference>